<evidence type="ECO:0000313" key="5">
    <source>
        <dbReference type="Proteomes" id="UP001217754"/>
    </source>
</evidence>
<proteinExistence type="inferred from homology"/>
<dbReference type="InterPro" id="IPR040108">
    <property type="entry name" value="Laa1/Sip1/HEATR5"/>
</dbReference>
<feature type="region of interest" description="Disordered" evidence="2">
    <location>
        <begin position="55"/>
        <end position="81"/>
    </location>
</feature>
<dbReference type="SUPFAM" id="SSF48371">
    <property type="entry name" value="ARM repeat"/>
    <property type="match status" value="3"/>
</dbReference>
<dbReference type="GO" id="GO:0005829">
    <property type="term" value="C:cytosol"/>
    <property type="evidence" value="ECO:0007669"/>
    <property type="project" value="GOC"/>
</dbReference>
<dbReference type="InterPro" id="IPR057981">
    <property type="entry name" value="TPR_LAA1-like_C"/>
</dbReference>
<dbReference type="GeneID" id="85225523"/>
<dbReference type="InterPro" id="IPR016024">
    <property type="entry name" value="ARM-type_fold"/>
</dbReference>
<sequence>MGEEMTVPPDEPAGWGDAPASAEPPVQASVEAEVQASVDAEVQAVDAEVQATDVSSVAAEAEAPPAAAPMPPASAPAGEAPATTTPYIPATALDAAALAEAVRSDQASMFLLQWLTHAESILAADRTGSAAFVEAALCLCGARRPHVETHNGAPSALDSIPTGRSARQLLSRCLVHIYQDEDAEKPPLYDAITSLSDAVSKEAVRPDTLSRHVAALDVSASLLSAFPNAAAMSHGALVPICLKLARTSSAPVLARYHALCLLEVLLTHHSVGTLSASGVKDLYKALRAALLDKAGPMVRAACGCLRALVAQHDALRAKSEIEGVALQCSKVMHTSDVATRTSLAELVAALLTQTELHGGSDGENAKGPVATPLYTPQEMLQTLQVYVARATTWQGRTGALQMYAALFAKLGASFIEGHYELLLMHLVNTLGQHTAAMLTPAEALHLRSGLRIVLQTYLCAQLTEPAQERAAVELGTHILGVWPPRTPNSPPPGDAALALSLDACTSLIASLGGLARPLHDALYEPVLTLLAHPSRPVQVRAAWWLRVACDVHPVLLAPTYTRLLQYVRRDVAALSTAQHDRGVSLRARLAGHSSALAALVPIAAAQPLYALNEDAEDVFALATDLLQQVAEHGLGEAAAAISAAWTLLGSLFALGPLFARPHIARLLQLWRNALAAPPNPTSLDEGAWMFLFGVREGALSALLSFFLHGGASVLTQESARRVVGMLSNVLVFLNGFSVYRRTADADAIVLLTREREPRVRALLLRCCTQLADRPALEPLQPTLMRLALLLAAQPERFVGSAAQAAISQSSGAFQMWSAADQYAYGVTSMVEKEGAALRAWSQPFCPKAYVPPHLAMDIAMDGVHATLDRLAHTPVVGALEHEPFALYVAPYPPLDEYRVKVPEAPAPPPAPTAEVDAALEFIAATLPFRERDAQIVAVEYLAQAIRAPSLEKNAGCRIAVLANSTVALLGALRTAMDAHNAARRPSGFANDRVTHAVRAVAQTTLLHGDAVLRASAAELYGRLAAVAGSQALASQVQFLIEQIVDNRHADSRAGCALAAGEVYARVGGLNASPLTKTVSRLLLSLARDPHPAVHCAALAALQSVIDAASLGYQPFVSSTLAVMSEVYAMPTHEPEGGSAGSSNLRVALPAYRGVACVVDAVVGVLGADLRESTTRRWQMYALLNALAHDQRAGMYAEAEAVHGLQRLGLIVPEMLETRQWAALLYATLQREPLRLQRAAAAAYYQMAQRGTRWLAQYGGSPLLHALLMQLDRAASLDEIRALLLSWLRQSAPQRPCAWIDLCGTLLLAPETLATTPHTAAAVGDSEEEAAALAIDVPTAPRAITGWRTRLFVLHCLHAVFVAVQSSATHIEHLGATADAANPASLASRVGELIKMAFSASTATNRAVRLHGLQVLRDVMESFTATRDPAFPEARLLEQFQAPLAAALTPAFSAESFPEVLASAIAVCAVYVGAGVTHAAPQSNRIVKLLVQSLNQTDAQPMTTLGEMTNLGPNAAAYLQIAVLHAWARLAIASREHASLSSVLEPHLSLLTQRWGTALAEYAVLREDGSAQRTTAFLPPMRAESALGELVQEQMLGHFAHAWPAMLQAITATLQRGAAPKDVSFLSLYALAFETLCRELERGDGADRGTLAIVLASLPVLAQGPYVGEFIVQPALFDELLRVAQRAFLTHDVPIALGVLHVLSALAQSLRERLLEDSDGMVDDTHFADTPLGYMVRLLYGYVERIPTMHGVRADKAALLAGAWSTLTELIHVCTAGVQAPLLASALHVFAEMAKREDDTAHVLAPALPVLRTLAHAACKVADAPLRTAVHGFLCALLDTANAMRTRSGDVAELKSRNALVAVSLVVASVDSRIPVSSEVIDDFTHLLAYKLQGDARDAQIALQCIAPMVQAPQRRHALRLAVGRLLPHLVAYVLASAKAPDAQTVLALDQLVGILATLDDKAAALCIVLPVLAAAVERPPAEAALREQACAHLVRLAQSYPTHLKTALASLPAHTRTLLHDALRQAMGLAHGPPRAAPKSEARIALKTFGS</sequence>
<keyword evidence="5" id="KW-1185">Reference proteome</keyword>
<dbReference type="GO" id="GO:0008104">
    <property type="term" value="P:intracellular protein localization"/>
    <property type="evidence" value="ECO:0007669"/>
    <property type="project" value="TreeGrafter"/>
</dbReference>
<dbReference type="Gene3D" id="1.25.10.10">
    <property type="entry name" value="Leucine-rich Repeat Variant"/>
    <property type="match status" value="3"/>
</dbReference>
<evidence type="ECO:0000256" key="2">
    <source>
        <dbReference type="SAM" id="MobiDB-lite"/>
    </source>
</evidence>
<accession>A0AAF0J9X1</accession>
<feature type="domain" description="LAA1-like C-terminal TPR repeats" evidence="3">
    <location>
        <begin position="1877"/>
        <end position="2027"/>
    </location>
</feature>
<evidence type="ECO:0000259" key="3">
    <source>
        <dbReference type="Pfam" id="PF25808"/>
    </source>
</evidence>
<reference evidence="4" key="1">
    <citation type="submission" date="2023-03" db="EMBL/GenBank/DDBJ databases">
        <title>Mating type loci evolution in Malassezia.</title>
        <authorList>
            <person name="Coelho M.A."/>
        </authorList>
    </citation>
    <scope>NUCLEOTIDE SEQUENCE</scope>
    <source>
        <strain evidence="4">CBS 9431</strain>
    </source>
</reference>
<dbReference type="EMBL" id="CP119960">
    <property type="protein sequence ID" value="WFD38908.1"/>
    <property type="molecule type" value="Genomic_DNA"/>
</dbReference>
<dbReference type="Pfam" id="PF25808">
    <property type="entry name" value="TPR_LAA1_C"/>
    <property type="match status" value="1"/>
</dbReference>
<feature type="region of interest" description="Disordered" evidence="2">
    <location>
        <begin position="1"/>
        <end position="33"/>
    </location>
</feature>
<dbReference type="PANTHER" id="PTHR21663">
    <property type="entry name" value="HYPOTHETICAL HEAT DOMAIN-CONTAINING"/>
    <property type="match status" value="1"/>
</dbReference>
<dbReference type="Proteomes" id="UP001217754">
    <property type="component" value="Chromosome 3"/>
</dbReference>
<evidence type="ECO:0000256" key="1">
    <source>
        <dbReference type="ARBA" id="ARBA00008304"/>
    </source>
</evidence>
<protein>
    <recommendedName>
        <fullName evidence="3">LAA1-like C-terminal TPR repeats domain-containing protein</fullName>
    </recommendedName>
</protein>
<evidence type="ECO:0000313" key="4">
    <source>
        <dbReference type="EMBL" id="WFD38908.1"/>
    </source>
</evidence>
<dbReference type="GO" id="GO:0030139">
    <property type="term" value="C:endocytic vesicle"/>
    <property type="evidence" value="ECO:0007669"/>
    <property type="project" value="TreeGrafter"/>
</dbReference>
<dbReference type="InterPro" id="IPR046837">
    <property type="entry name" value="Laa1/Sip1/HEATR5-like_HEAT"/>
</dbReference>
<comment type="similarity">
    <text evidence="1">Belongs to the HEATR5 family.</text>
</comment>
<name>A0AAF0J9X1_9BASI</name>
<dbReference type="RefSeq" id="XP_060121805.1">
    <property type="nucleotide sequence ID" value="XM_060265822.1"/>
</dbReference>
<gene>
    <name evidence="4" type="ORF">MJAP1_001874</name>
</gene>
<dbReference type="GO" id="GO:0005794">
    <property type="term" value="C:Golgi apparatus"/>
    <property type="evidence" value="ECO:0007669"/>
    <property type="project" value="TreeGrafter"/>
</dbReference>
<dbReference type="GO" id="GO:0042147">
    <property type="term" value="P:retrograde transport, endosome to Golgi"/>
    <property type="evidence" value="ECO:0007669"/>
    <property type="project" value="TreeGrafter"/>
</dbReference>
<dbReference type="Pfam" id="PF20210">
    <property type="entry name" value="Laa1_Sip1_HTR5"/>
    <property type="match status" value="1"/>
</dbReference>
<dbReference type="PANTHER" id="PTHR21663:SF0">
    <property type="entry name" value="HEAT REPEAT-CONTAINING PROTEIN 5B"/>
    <property type="match status" value="1"/>
</dbReference>
<dbReference type="GO" id="GO:0006897">
    <property type="term" value="P:endocytosis"/>
    <property type="evidence" value="ECO:0007669"/>
    <property type="project" value="TreeGrafter"/>
</dbReference>
<dbReference type="InterPro" id="IPR011989">
    <property type="entry name" value="ARM-like"/>
</dbReference>
<dbReference type="GO" id="GO:0016020">
    <property type="term" value="C:membrane"/>
    <property type="evidence" value="ECO:0007669"/>
    <property type="project" value="TreeGrafter"/>
</dbReference>
<organism evidence="4 5">
    <name type="scientific">Malassezia japonica</name>
    <dbReference type="NCBI Taxonomy" id="223818"/>
    <lineage>
        <taxon>Eukaryota</taxon>
        <taxon>Fungi</taxon>
        <taxon>Dikarya</taxon>
        <taxon>Basidiomycota</taxon>
        <taxon>Ustilaginomycotina</taxon>
        <taxon>Malasseziomycetes</taxon>
        <taxon>Malasseziales</taxon>
        <taxon>Malasseziaceae</taxon>
        <taxon>Malassezia</taxon>
    </lineage>
</organism>